<evidence type="ECO:0008006" key="3">
    <source>
        <dbReference type="Google" id="ProtNLM"/>
    </source>
</evidence>
<protein>
    <recommendedName>
        <fullName evidence="3">Lipoprotein</fullName>
    </recommendedName>
</protein>
<name>A0A1Y5Q4L5_9SPHN</name>
<feature type="chain" id="PRO_5012147593" description="Lipoprotein" evidence="1">
    <location>
        <begin position="23"/>
        <end position="200"/>
    </location>
</feature>
<dbReference type="PROSITE" id="PS51257">
    <property type="entry name" value="PROKAR_LIPOPROTEIN"/>
    <property type="match status" value="1"/>
</dbReference>
<organism evidence="2">
    <name type="scientific">uncultured Sphingopyxis sp</name>
    <dbReference type="NCBI Taxonomy" id="310581"/>
    <lineage>
        <taxon>Bacteria</taxon>
        <taxon>Pseudomonadati</taxon>
        <taxon>Pseudomonadota</taxon>
        <taxon>Alphaproteobacteria</taxon>
        <taxon>Sphingomonadales</taxon>
        <taxon>Sphingomonadaceae</taxon>
        <taxon>Sphingopyxis</taxon>
        <taxon>environmental samples</taxon>
    </lineage>
</organism>
<gene>
    <name evidence="2" type="ORF">SPPYR_3299</name>
</gene>
<evidence type="ECO:0000256" key="1">
    <source>
        <dbReference type="SAM" id="SignalP"/>
    </source>
</evidence>
<evidence type="ECO:0000313" key="2">
    <source>
        <dbReference type="EMBL" id="SBV34414.1"/>
    </source>
</evidence>
<reference evidence="2" key="1">
    <citation type="submission" date="2016-03" db="EMBL/GenBank/DDBJ databases">
        <authorList>
            <person name="Ploux O."/>
        </authorList>
    </citation>
    <scope>NUCLEOTIDE SEQUENCE</scope>
    <source>
        <strain evidence="2">UC10</strain>
    </source>
</reference>
<feature type="signal peptide" evidence="1">
    <location>
        <begin position="1"/>
        <end position="22"/>
    </location>
</feature>
<sequence length="200" mass="21713">MKAALTFVAAATLAGCTTTAPAGGNPQDAFFDALAARCGKAYSGRLASDQEADAEMRGRAMVMHIRHCTNDRIEIPFHIDGLGPDGGWDRSRTWIVSRTTTGLRLKHDHRHVDGKADEVTLYGGDTADAGTATRQTFPVDAESIAMFERTGRGVSTTNIWSVETTDAGFTYGLDREGRHFRVAFDYAKPVPPPPAPWGWE</sequence>
<proteinExistence type="predicted"/>
<dbReference type="AlphaFoldDB" id="A0A1Y5Q4L5"/>
<dbReference type="EMBL" id="LT598653">
    <property type="protein sequence ID" value="SBV34414.1"/>
    <property type="molecule type" value="Genomic_DNA"/>
</dbReference>
<accession>A0A1Y5Q4L5</accession>
<keyword evidence="1" id="KW-0732">Signal</keyword>
<dbReference type="RefSeq" id="WP_295321356.1">
    <property type="nucleotide sequence ID" value="NZ_LT598653.1"/>
</dbReference>
<dbReference type="KEGG" id="sphu:SPPYR_3299"/>